<dbReference type="Proteomes" id="UP000298030">
    <property type="component" value="Unassembled WGS sequence"/>
</dbReference>
<dbReference type="InterPro" id="IPR001841">
    <property type="entry name" value="Znf_RING"/>
</dbReference>
<evidence type="ECO:0000256" key="8">
    <source>
        <dbReference type="ARBA" id="ARBA00022840"/>
    </source>
</evidence>
<keyword evidence="5" id="KW-0378">Hydrolase</keyword>
<feature type="compositionally biased region" description="Basic residues" evidence="10">
    <location>
        <begin position="447"/>
        <end position="456"/>
    </location>
</feature>
<dbReference type="GO" id="GO:0008270">
    <property type="term" value="F:zinc ion binding"/>
    <property type="evidence" value="ECO:0007669"/>
    <property type="project" value="UniProtKB-KW"/>
</dbReference>
<evidence type="ECO:0000256" key="4">
    <source>
        <dbReference type="ARBA" id="ARBA00022771"/>
    </source>
</evidence>
<feature type="domain" description="Helicase C-terminal" evidence="12">
    <location>
        <begin position="509"/>
        <end position="666"/>
    </location>
</feature>
<keyword evidence="3" id="KW-0547">Nucleotide-binding</keyword>
<dbReference type="InterPro" id="IPR038718">
    <property type="entry name" value="SNF2-like_sf"/>
</dbReference>
<dbReference type="GO" id="GO:0005634">
    <property type="term" value="C:nucleus"/>
    <property type="evidence" value="ECO:0007669"/>
    <property type="project" value="TreeGrafter"/>
</dbReference>
<dbReference type="Pfam" id="PF00176">
    <property type="entry name" value="SNF2-rel_dom"/>
    <property type="match status" value="1"/>
</dbReference>
<dbReference type="Pfam" id="PF00271">
    <property type="entry name" value="Helicase_C"/>
    <property type="match status" value="1"/>
</dbReference>
<feature type="compositionally biased region" description="Acidic residues" evidence="10">
    <location>
        <begin position="413"/>
        <end position="437"/>
    </location>
</feature>
<evidence type="ECO:0000313" key="13">
    <source>
        <dbReference type="EMBL" id="TEB29878.1"/>
    </source>
</evidence>
<dbReference type="SMART" id="SM00184">
    <property type="entry name" value="RING"/>
    <property type="match status" value="1"/>
</dbReference>
<dbReference type="InterPro" id="IPR000330">
    <property type="entry name" value="SNF2_N"/>
</dbReference>
<dbReference type="PANTHER" id="PTHR45626">
    <property type="entry name" value="TRANSCRIPTION TERMINATION FACTOR 2-RELATED"/>
    <property type="match status" value="1"/>
</dbReference>
<dbReference type="SUPFAM" id="SSF57850">
    <property type="entry name" value="RING/U-box"/>
    <property type="match status" value="1"/>
</dbReference>
<keyword evidence="2" id="KW-0479">Metal-binding</keyword>
<evidence type="ECO:0000259" key="12">
    <source>
        <dbReference type="PROSITE" id="PS51194"/>
    </source>
</evidence>
<dbReference type="PANTHER" id="PTHR45626:SF16">
    <property type="entry name" value="ATP-DEPENDENT HELICASE ULS1"/>
    <property type="match status" value="1"/>
</dbReference>
<feature type="compositionally biased region" description="Basic residues" evidence="10">
    <location>
        <begin position="14"/>
        <end position="23"/>
    </location>
</feature>
<proteinExistence type="inferred from homology"/>
<accession>A0A4Y7T7E5</accession>
<dbReference type="CDD" id="cd18793">
    <property type="entry name" value="SF2_C_SNF"/>
    <property type="match status" value="1"/>
</dbReference>
<feature type="region of interest" description="Disordered" evidence="10">
    <location>
        <begin position="1"/>
        <end position="26"/>
    </location>
</feature>
<comment type="caution">
    <text evidence="13">The sequence shown here is derived from an EMBL/GenBank/DDBJ whole genome shotgun (WGS) entry which is preliminary data.</text>
</comment>
<dbReference type="InterPro" id="IPR027417">
    <property type="entry name" value="P-loop_NTPase"/>
</dbReference>
<keyword evidence="14" id="KW-1185">Reference proteome</keyword>
<evidence type="ECO:0000259" key="11">
    <source>
        <dbReference type="PROSITE" id="PS50089"/>
    </source>
</evidence>
<sequence length="684" mass="78085">MAMEWPDYENEAKRKAKAKRQRRREGSFIVDDSDDETLETKVSKRKETSGLLFQVDFYRVILDEGQNIRNKTTRAVSELTATYRWCLTGTPIINGLSDTYAYMRFLKIRPWYDWSDFNKHVARMEKKSPKLAVSRLQTILQTFQLRRTKESMLDGKKLIELPEKKIDITALHFSHEEADIYKMVEARSQATFNRYLRAGTVLKNYHQVLVLLLRLRQICSHPCLIQEDVAAFVGADEDANVKAEVASEVSRAHKLMSAGWVDEVKRRLKDRMVARMEAEKESADAALDEEDCPICLDVMSETCVLTACKHTFCKECIMDVLNNPSAELDADGNRNKDQRPCPVCRAAVDKGLLFTRAAFEPTDKELNPNALDDDSEEEVPGSEMDVDEIYTSPSRKGKGRAVKHSRGAYKGMDDDDYDDEDEDMSDFIVNDDEDEDEKDGRREMKQRQRAKKLGKRRANVILDSDEEEDEGDKAEVQGVLFGAKSKAQLEVEAMEKMPRFLPSTKMKYMMELILKKFKEKPDEKILIISQWTACLSLVSDYLSEKGIGHVKYQGDMNREKRDVAVRVFMSKEKAKIMLMSLKCGGVGLNLTRANNVISLDLAWSRAVESQAWDRVHRLGQKLPVKVDRIVIADTVEDRIMALQERKQSLADGSLGEGKGKKIGKLTVRELANLFGLDDRGRVLQ</sequence>
<dbReference type="SUPFAM" id="SSF52540">
    <property type="entry name" value="P-loop containing nucleoside triphosphate hydrolases"/>
    <property type="match status" value="2"/>
</dbReference>
<dbReference type="GO" id="GO:0004386">
    <property type="term" value="F:helicase activity"/>
    <property type="evidence" value="ECO:0007669"/>
    <property type="project" value="UniProtKB-KW"/>
</dbReference>
<evidence type="ECO:0000313" key="14">
    <source>
        <dbReference type="Proteomes" id="UP000298030"/>
    </source>
</evidence>
<evidence type="ECO:0000256" key="5">
    <source>
        <dbReference type="ARBA" id="ARBA00022801"/>
    </source>
</evidence>
<dbReference type="Gene3D" id="3.40.50.10810">
    <property type="entry name" value="Tandem AAA-ATPase domain"/>
    <property type="match status" value="1"/>
</dbReference>
<evidence type="ECO:0000256" key="3">
    <source>
        <dbReference type="ARBA" id="ARBA00022741"/>
    </source>
</evidence>
<keyword evidence="4 9" id="KW-0863">Zinc-finger</keyword>
<organism evidence="13 14">
    <name type="scientific">Coprinellus micaceus</name>
    <name type="common">Glistening ink-cap mushroom</name>
    <name type="synonym">Coprinus micaceus</name>
    <dbReference type="NCBI Taxonomy" id="71717"/>
    <lineage>
        <taxon>Eukaryota</taxon>
        <taxon>Fungi</taxon>
        <taxon>Dikarya</taxon>
        <taxon>Basidiomycota</taxon>
        <taxon>Agaricomycotina</taxon>
        <taxon>Agaricomycetes</taxon>
        <taxon>Agaricomycetidae</taxon>
        <taxon>Agaricales</taxon>
        <taxon>Agaricineae</taxon>
        <taxon>Psathyrellaceae</taxon>
        <taxon>Coprinellus</taxon>
    </lineage>
</organism>
<dbReference type="SMART" id="SM00490">
    <property type="entry name" value="HELICc"/>
    <property type="match status" value="1"/>
</dbReference>
<dbReference type="GO" id="GO:0016787">
    <property type="term" value="F:hydrolase activity"/>
    <property type="evidence" value="ECO:0007669"/>
    <property type="project" value="UniProtKB-KW"/>
</dbReference>
<dbReference type="InterPro" id="IPR049730">
    <property type="entry name" value="SNF2/RAD54-like_C"/>
</dbReference>
<feature type="domain" description="RING-type" evidence="11">
    <location>
        <begin position="292"/>
        <end position="345"/>
    </location>
</feature>
<dbReference type="PROSITE" id="PS00518">
    <property type="entry name" value="ZF_RING_1"/>
    <property type="match status" value="1"/>
</dbReference>
<dbReference type="Gene3D" id="3.40.50.300">
    <property type="entry name" value="P-loop containing nucleotide triphosphate hydrolases"/>
    <property type="match status" value="1"/>
</dbReference>
<evidence type="ECO:0000256" key="6">
    <source>
        <dbReference type="ARBA" id="ARBA00022806"/>
    </source>
</evidence>
<dbReference type="InterPro" id="IPR050628">
    <property type="entry name" value="SNF2_RAD54_helicase_TF"/>
</dbReference>
<protein>
    <recommendedName>
        <fullName evidence="15">P-loop containing nucleoside triphosphate hydrolase protein</fullName>
    </recommendedName>
</protein>
<evidence type="ECO:0008006" key="15">
    <source>
        <dbReference type="Google" id="ProtNLM"/>
    </source>
</evidence>
<reference evidence="13 14" key="1">
    <citation type="journal article" date="2019" name="Nat. Ecol. Evol.">
        <title>Megaphylogeny resolves global patterns of mushroom evolution.</title>
        <authorList>
            <person name="Varga T."/>
            <person name="Krizsan K."/>
            <person name="Foldi C."/>
            <person name="Dima B."/>
            <person name="Sanchez-Garcia M."/>
            <person name="Sanchez-Ramirez S."/>
            <person name="Szollosi G.J."/>
            <person name="Szarkandi J.G."/>
            <person name="Papp V."/>
            <person name="Albert L."/>
            <person name="Andreopoulos W."/>
            <person name="Angelini C."/>
            <person name="Antonin V."/>
            <person name="Barry K.W."/>
            <person name="Bougher N.L."/>
            <person name="Buchanan P."/>
            <person name="Buyck B."/>
            <person name="Bense V."/>
            <person name="Catcheside P."/>
            <person name="Chovatia M."/>
            <person name="Cooper J."/>
            <person name="Damon W."/>
            <person name="Desjardin D."/>
            <person name="Finy P."/>
            <person name="Geml J."/>
            <person name="Haridas S."/>
            <person name="Hughes K."/>
            <person name="Justo A."/>
            <person name="Karasinski D."/>
            <person name="Kautmanova I."/>
            <person name="Kiss B."/>
            <person name="Kocsube S."/>
            <person name="Kotiranta H."/>
            <person name="LaButti K.M."/>
            <person name="Lechner B.E."/>
            <person name="Liimatainen K."/>
            <person name="Lipzen A."/>
            <person name="Lukacs Z."/>
            <person name="Mihaltcheva S."/>
            <person name="Morgado L.N."/>
            <person name="Niskanen T."/>
            <person name="Noordeloos M.E."/>
            <person name="Ohm R.A."/>
            <person name="Ortiz-Santana B."/>
            <person name="Ovrebo C."/>
            <person name="Racz N."/>
            <person name="Riley R."/>
            <person name="Savchenko A."/>
            <person name="Shiryaev A."/>
            <person name="Soop K."/>
            <person name="Spirin V."/>
            <person name="Szebenyi C."/>
            <person name="Tomsovsky M."/>
            <person name="Tulloss R.E."/>
            <person name="Uehling J."/>
            <person name="Grigoriev I.V."/>
            <person name="Vagvolgyi C."/>
            <person name="Papp T."/>
            <person name="Martin F.M."/>
            <person name="Miettinen O."/>
            <person name="Hibbett D.S."/>
            <person name="Nagy L.G."/>
        </authorList>
    </citation>
    <scope>NUCLEOTIDE SEQUENCE [LARGE SCALE GENOMIC DNA]</scope>
    <source>
        <strain evidence="13 14">FP101781</strain>
    </source>
</reference>
<feature type="compositionally biased region" description="Basic residues" evidence="10">
    <location>
        <begin position="395"/>
        <end position="407"/>
    </location>
</feature>
<evidence type="ECO:0000256" key="2">
    <source>
        <dbReference type="ARBA" id="ARBA00022723"/>
    </source>
</evidence>
<evidence type="ECO:0000256" key="10">
    <source>
        <dbReference type="SAM" id="MobiDB-lite"/>
    </source>
</evidence>
<dbReference type="OrthoDB" id="423559at2759"/>
<dbReference type="InterPro" id="IPR001650">
    <property type="entry name" value="Helicase_C-like"/>
</dbReference>
<dbReference type="EMBL" id="QPFP01000025">
    <property type="protein sequence ID" value="TEB29878.1"/>
    <property type="molecule type" value="Genomic_DNA"/>
</dbReference>
<dbReference type="GO" id="GO:0000724">
    <property type="term" value="P:double-strand break repair via homologous recombination"/>
    <property type="evidence" value="ECO:0007669"/>
    <property type="project" value="TreeGrafter"/>
</dbReference>
<dbReference type="Pfam" id="PF13445">
    <property type="entry name" value="zf-RING_UBOX"/>
    <property type="match status" value="1"/>
</dbReference>
<dbReference type="AlphaFoldDB" id="A0A4Y7T7E5"/>
<dbReference type="STRING" id="71717.A0A4Y7T7E5"/>
<comment type="similarity">
    <text evidence="1">Belongs to the SNF2/RAD54 helicase family.</text>
</comment>
<gene>
    <name evidence="13" type="ORF">FA13DRAFT_1755392</name>
</gene>
<dbReference type="InterPro" id="IPR017907">
    <property type="entry name" value="Znf_RING_CS"/>
</dbReference>
<evidence type="ECO:0000256" key="1">
    <source>
        <dbReference type="ARBA" id="ARBA00007025"/>
    </source>
</evidence>
<dbReference type="PROSITE" id="PS51194">
    <property type="entry name" value="HELICASE_CTER"/>
    <property type="match status" value="1"/>
</dbReference>
<dbReference type="GO" id="GO:0008094">
    <property type="term" value="F:ATP-dependent activity, acting on DNA"/>
    <property type="evidence" value="ECO:0007669"/>
    <property type="project" value="TreeGrafter"/>
</dbReference>
<evidence type="ECO:0000256" key="7">
    <source>
        <dbReference type="ARBA" id="ARBA00022833"/>
    </source>
</evidence>
<evidence type="ECO:0000256" key="9">
    <source>
        <dbReference type="PROSITE-ProRule" id="PRU00175"/>
    </source>
</evidence>
<dbReference type="InterPro" id="IPR027370">
    <property type="entry name" value="Znf-RING_euk"/>
</dbReference>
<feature type="region of interest" description="Disordered" evidence="10">
    <location>
        <begin position="363"/>
        <end position="456"/>
    </location>
</feature>
<dbReference type="GO" id="GO:0005737">
    <property type="term" value="C:cytoplasm"/>
    <property type="evidence" value="ECO:0007669"/>
    <property type="project" value="TreeGrafter"/>
</dbReference>
<dbReference type="Gene3D" id="3.30.40.10">
    <property type="entry name" value="Zinc/RING finger domain, C3HC4 (zinc finger)"/>
    <property type="match status" value="1"/>
</dbReference>
<feature type="compositionally biased region" description="Acidic residues" evidence="10">
    <location>
        <begin position="371"/>
        <end position="388"/>
    </location>
</feature>
<name>A0A4Y7T7E5_COPMI</name>
<keyword evidence="7" id="KW-0862">Zinc</keyword>
<dbReference type="InterPro" id="IPR013083">
    <property type="entry name" value="Znf_RING/FYVE/PHD"/>
</dbReference>
<dbReference type="PROSITE" id="PS50089">
    <property type="entry name" value="ZF_RING_2"/>
    <property type="match status" value="1"/>
</dbReference>
<keyword evidence="6" id="KW-0347">Helicase</keyword>
<keyword evidence="8" id="KW-0067">ATP-binding</keyword>
<dbReference type="GO" id="GO:0005524">
    <property type="term" value="F:ATP binding"/>
    <property type="evidence" value="ECO:0007669"/>
    <property type="project" value="UniProtKB-KW"/>
</dbReference>